<name>A0A0E9XG45_ANGAN</name>
<dbReference type="EMBL" id="GBXM01007186">
    <property type="protein sequence ID" value="JAI01392.1"/>
    <property type="molecule type" value="Transcribed_RNA"/>
</dbReference>
<proteinExistence type="predicted"/>
<dbReference type="AlphaFoldDB" id="A0A0E9XG45"/>
<accession>A0A0E9XG45</accession>
<organism evidence="2">
    <name type="scientific">Anguilla anguilla</name>
    <name type="common">European freshwater eel</name>
    <name type="synonym">Muraena anguilla</name>
    <dbReference type="NCBI Taxonomy" id="7936"/>
    <lineage>
        <taxon>Eukaryota</taxon>
        <taxon>Metazoa</taxon>
        <taxon>Chordata</taxon>
        <taxon>Craniata</taxon>
        <taxon>Vertebrata</taxon>
        <taxon>Euteleostomi</taxon>
        <taxon>Actinopterygii</taxon>
        <taxon>Neopterygii</taxon>
        <taxon>Teleostei</taxon>
        <taxon>Anguilliformes</taxon>
        <taxon>Anguillidae</taxon>
        <taxon>Anguilla</taxon>
    </lineage>
</organism>
<keyword evidence="1" id="KW-0472">Membrane</keyword>
<reference evidence="2" key="1">
    <citation type="submission" date="2014-11" db="EMBL/GenBank/DDBJ databases">
        <authorList>
            <person name="Amaro Gonzalez C."/>
        </authorList>
    </citation>
    <scope>NUCLEOTIDE SEQUENCE</scope>
</reference>
<protein>
    <submittedName>
        <fullName evidence="2">Uncharacterized protein</fullName>
    </submittedName>
</protein>
<sequence length="42" mass="4925">MCKTQSLILKCFFYFNVVAFNLINLHTVGKSRPSQPYPSQRF</sequence>
<evidence type="ECO:0000256" key="1">
    <source>
        <dbReference type="SAM" id="Phobius"/>
    </source>
</evidence>
<keyword evidence="1" id="KW-0812">Transmembrane</keyword>
<feature type="transmembrane region" description="Helical" evidence="1">
    <location>
        <begin position="7"/>
        <end position="28"/>
    </location>
</feature>
<evidence type="ECO:0000313" key="2">
    <source>
        <dbReference type="EMBL" id="JAI01392.1"/>
    </source>
</evidence>
<reference evidence="2" key="2">
    <citation type="journal article" date="2015" name="Fish Shellfish Immunol.">
        <title>Early steps in the European eel (Anguilla anguilla)-Vibrio vulnificus interaction in the gills: Role of the RtxA13 toxin.</title>
        <authorList>
            <person name="Callol A."/>
            <person name="Pajuelo D."/>
            <person name="Ebbesson L."/>
            <person name="Teles M."/>
            <person name="MacKenzie S."/>
            <person name="Amaro C."/>
        </authorList>
    </citation>
    <scope>NUCLEOTIDE SEQUENCE</scope>
</reference>
<keyword evidence="1" id="KW-1133">Transmembrane helix</keyword>